<protein>
    <submittedName>
        <fullName evidence="5">Putative tap domain-containing protein</fullName>
    </submittedName>
</protein>
<dbReference type="EMBL" id="KB706951">
    <property type="protein sequence ID" value="EMR65036.1"/>
    <property type="molecule type" value="Genomic_DNA"/>
</dbReference>
<dbReference type="GO" id="GO:0016787">
    <property type="term" value="F:hydrolase activity"/>
    <property type="evidence" value="ECO:0007669"/>
    <property type="project" value="UniProtKB-KW"/>
</dbReference>
<keyword evidence="6" id="KW-1185">Reference proteome</keyword>
<dbReference type="eggNOG" id="ENOG502RZ4D">
    <property type="taxonomic scope" value="Eukaryota"/>
</dbReference>
<feature type="chain" id="PRO_5004085366" evidence="3">
    <location>
        <begin position="19"/>
        <end position="498"/>
    </location>
</feature>
<dbReference type="InterPro" id="IPR013595">
    <property type="entry name" value="Pept_S33_TAP-like_C"/>
</dbReference>
<dbReference type="InterPro" id="IPR029058">
    <property type="entry name" value="AB_hydrolase_fold"/>
</dbReference>
<evidence type="ECO:0000256" key="3">
    <source>
        <dbReference type="SAM" id="SignalP"/>
    </source>
</evidence>
<gene>
    <name evidence="5" type="ORF">UCREL1_8005</name>
</gene>
<evidence type="ECO:0000313" key="5">
    <source>
        <dbReference type="EMBL" id="EMR65036.1"/>
    </source>
</evidence>
<dbReference type="OrthoDB" id="425534at2759"/>
<dbReference type="STRING" id="1287681.M7T5E0"/>
<dbReference type="Gene3D" id="3.40.50.1820">
    <property type="entry name" value="alpha/beta hydrolase"/>
    <property type="match status" value="1"/>
</dbReference>
<sequence length="498" mass="54173">MKLHQALLQLGLTQAALATPTTSLYNRNTNTSGIQWGACGFEGTLPIECSTLSVPLDYTEPDSDKTLNLSLIKVAAQKTPSKGSILFNFGGPGYEAVHTMAKLAEALQVMSGGEHDLIAFDPRGTGETIPYSCYDSPADRELATYKNPITLSDFTDNAYGALWANAKVMANTCGETTNDTGSLIGTSFVARDMMQIVDALDEDGLLRFWGAVAAAMFPDRIDRMVLDGVVNSHRYFHGYGIDTNQLLAADDAFRAILADCIEAGDRCALSQVNSTAIELETTLRLLAEDFLRAPLAVNDTVIDYELVFTLYFLVIKYPTDVPNAASLINNLLHRENLTAVTEYYKTLNAGIAVGGEGLQGIKCSDAFPRTDDMADVMPEIEYMKETSNLFWPTTVSYPMLCAQWPFEAKERYSGDFNVKTRTPLLFIGNTYDPATPAASARNMSASFEGSGMLERNGYGHASIAQASECTNKVLQAYFADATLPEEGTICEVDTALFP</sequence>
<evidence type="ECO:0000313" key="6">
    <source>
        <dbReference type="Proteomes" id="UP000012174"/>
    </source>
</evidence>
<evidence type="ECO:0000256" key="2">
    <source>
        <dbReference type="ARBA" id="ARBA00022801"/>
    </source>
</evidence>
<keyword evidence="3" id="KW-0732">Signal</keyword>
<dbReference type="InterPro" id="IPR051601">
    <property type="entry name" value="Serine_prot/Carboxylest_S33"/>
</dbReference>
<proteinExistence type="inferred from homology"/>
<dbReference type="SUPFAM" id="SSF53474">
    <property type="entry name" value="alpha/beta-Hydrolases"/>
    <property type="match status" value="1"/>
</dbReference>
<accession>M7T5E0</accession>
<keyword evidence="2" id="KW-0378">Hydrolase</keyword>
<reference evidence="6" key="1">
    <citation type="journal article" date="2013" name="Genome Announc.">
        <title>Draft genome sequence of the grapevine dieback fungus Eutypa lata UCR-EL1.</title>
        <authorList>
            <person name="Blanco-Ulate B."/>
            <person name="Rolshausen P.E."/>
            <person name="Cantu D."/>
        </authorList>
    </citation>
    <scope>NUCLEOTIDE SEQUENCE [LARGE SCALE GENOMIC DNA]</scope>
    <source>
        <strain evidence="6">UCR-EL1</strain>
    </source>
</reference>
<dbReference type="AlphaFoldDB" id="M7T5E0"/>
<dbReference type="OMA" id="YWPYLAE"/>
<dbReference type="HOGENOM" id="CLU_013364_5_0_1"/>
<dbReference type="KEGG" id="ela:UCREL1_8005"/>
<evidence type="ECO:0000259" key="4">
    <source>
        <dbReference type="Pfam" id="PF08386"/>
    </source>
</evidence>
<feature type="domain" description="Peptidase S33 tripeptidyl aminopeptidase-like C-terminal" evidence="4">
    <location>
        <begin position="393"/>
        <end position="490"/>
    </location>
</feature>
<dbReference type="PANTHER" id="PTHR43248">
    <property type="entry name" value="2-SUCCINYL-6-HYDROXY-2,4-CYCLOHEXADIENE-1-CARBOXYLATE SYNTHASE"/>
    <property type="match status" value="1"/>
</dbReference>
<feature type="signal peptide" evidence="3">
    <location>
        <begin position="1"/>
        <end position="18"/>
    </location>
</feature>
<evidence type="ECO:0000256" key="1">
    <source>
        <dbReference type="ARBA" id="ARBA00010088"/>
    </source>
</evidence>
<organism evidence="5 6">
    <name type="scientific">Eutypa lata (strain UCR-EL1)</name>
    <name type="common">Grapevine dieback disease fungus</name>
    <name type="synonym">Eutypa armeniacae</name>
    <dbReference type="NCBI Taxonomy" id="1287681"/>
    <lineage>
        <taxon>Eukaryota</taxon>
        <taxon>Fungi</taxon>
        <taxon>Dikarya</taxon>
        <taxon>Ascomycota</taxon>
        <taxon>Pezizomycotina</taxon>
        <taxon>Sordariomycetes</taxon>
        <taxon>Xylariomycetidae</taxon>
        <taxon>Xylariales</taxon>
        <taxon>Diatrypaceae</taxon>
        <taxon>Eutypa</taxon>
    </lineage>
</organism>
<name>M7T5E0_EUTLA</name>
<dbReference type="Pfam" id="PF08386">
    <property type="entry name" value="Abhydrolase_4"/>
    <property type="match status" value="1"/>
</dbReference>
<comment type="similarity">
    <text evidence="1">Belongs to the peptidase S33 family.</text>
</comment>
<dbReference type="PANTHER" id="PTHR43248:SF25">
    <property type="entry name" value="AB HYDROLASE-1 DOMAIN-CONTAINING PROTEIN-RELATED"/>
    <property type="match status" value="1"/>
</dbReference>
<dbReference type="Proteomes" id="UP000012174">
    <property type="component" value="Unassembled WGS sequence"/>
</dbReference>